<organism evidence="2 4">
    <name type="scientific">Roseovarius indicus</name>
    <dbReference type="NCBI Taxonomy" id="540747"/>
    <lineage>
        <taxon>Bacteria</taxon>
        <taxon>Pseudomonadati</taxon>
        <taxon>Pseudomonadota</taxon>
        <taxon>Alphaproteobacteria</taxon>
        <taxon>Rhodobacterales</taxon>
        <taxon>Roseobacteraceae</taxon>
        <taxon>Roseovarius</taxon>
    </lineage>
</organism>
<dbReference type="KEGG" id="rid:RIdsm_03614"/>
<gene>
    <name evidence="3" type="primary">ywfH_2</name>
    <name evidence="3" type="ORF">RIdsm_03614</name>
    <name evidence="2" type="ORF">XM52_22905</name>
</gene>
<dbReference type="GO" id="GO:0016491">
    <property type="term" value="F:oxidoreductase activity"/>
    <property type="evidence" value="ECO:0007669"/>
    <property type="project" value="UniProtKB-KW"/>
</dbReference>
<dbReference type="Proteomes" id="UP000051401">
    <property type="component" value="Unassembled WGS sequence"/>
</dbReference>
<proteinExistence type="inferred from homology"/>
<dbReference type="EC" id="1.-.-.-" evidence="3"/>
<name>A0A0T5P3F4_9RHOB</name>
<comment type="similarity">
    <text evidence="1">Belongs to the short-chain dehydrogenases/reductases (SDR) family.</text>
</comment>
<evidence type="ECO:0000313" key="2">
    <source>
        <dbReference type="EMBL" id="KRS15687.1"/>
    </source>
</evidence>
<evidence type="ECO:0000256" key="1">
    <source>
        <dbReference type="ARBA" id="ARBA00006484"/>
    </source>
</evidence>
<protein>
    <submittedName>
        <fullName evidence="2">3-oxoacyl-ACP reductase</fullName>
    </submittedName>
    <submittedName>
        <fullName evidence="3">Bacilysin biosynthesis oxidoreductase YwfH</fullName>
        <ecNumber evidence="3">1.-.-.-</ecNumber>
    </submittedName>
</protein>
<dbReference type="Proteomes" id="UP000325785">
    <property type="component" value="Chromosome"/>
</dbReference>
<dbReference type="EMBL" id="LAXI01000020">
    <property type="protein sequence ID" value="KRS15687.1"/>
    <property type="molecule type" value="Genomic_DNA"/>
</dbReference>
<dbReference type="FunFam" id="3.40.50.720:FF:000084">
    <property type="entry name" value="Short-chain dehydrogenase reductase"/>
    <property type="match status" value="1"/>
</dbReference>
<reference evidence="2 4" key="1">
    <citation type="submission" date="2015-04" db="EMBL/GenBank/DDBJ databases">
        <title>The draft genome sequence of Roseovarius indicus B108T.</title>
        <authorList>
            <person name="Li G."/>
            <person name="Lai Q."/>
            <person name="Shao Z."/>
            <person name="Yan P."/>
        </authorList>
    </citation>
    <scope>NUCLEOTIDE SEQUENCE [LARGE SCALE GENOMIC DNA]</scope>
    <source>
        <strain evidence="2 4">B108</strain>
    </source>
</reference>
<dbReference type="PANTHER" id="PTHR42879">
    <property type="entry name" value="3-OXOACYL-(ACYL-CARRIER-PROTEIN) REDUCTASE"/>
    <property type="match status" value="1"/>
</dbReference>
<dbReference type="InterPro" id="IPR002347">
    <property type="entry name" value="SDR_fam"/>
</dbReference>
<dbReference type="AlphaFoldDB" id="A0A0T5P3F4"/>
<dbReference type="PRINTS" id="PR00081">
    <property type="entry name" value="GDHRDH"/>
</dbReference>
<keyword evidence="4" id="KW-1185">Reference proteome</keyword>
<dbReference type="PANTHER" id="PTHR42879:SF6">
    <property type="entry name" value="NADPH-DEPENDENT REDUCTASE BACG"/>
    <property type="match status" value="1"/>
</dbReference>
<accession>A0A0T5P3F4</accession>
<dbReference type="InterPro" id="IPR050259">
    <property type="entry name" value="SDR"/>
</dbReference>
<dbReference type="RefSeq" id="WP_057819964.1">
    <property type="nucleotide sequence ID" value="NZ_CP031598.1"/>
</dbReference>
<dbReference type="Pfam" id="PF13561">
    <property type="entry name" value="adh_short_C2"/>
    <property type="match status" value="1"/>
</dbReference>
<dbReference type="OrthoDB" id="9804774at2"/>
<reference evidence="3 5" key="2">
    <citation type="submission" date="2018-08" db="EMBL/GenBank/DDBJ databases">
        <title>Genetic Globetrotter - A new plasmid hitch-hiking vast phylogenetic and geographic distances.</title>
        <authorList>
            <person name="Vollmers J."/>
            <person name="Petersen J."/>
        </authorList>
    </citation>
    <scope>NUCLEOTIDE SEQUENCE [LARGE SCALE GENOMIC DNA]</scope>
    <source>
        <strain evidence="3 5">DSM 26383</strain>
    </source>
</reference>
<dbReference type="InterPro" id="IPR036291">
    <property type="entry name" value="NAD(P)-bd_dom_sf"/>
</dbReference>
<sequence>MDLGISGRAALVLGGSQGLGLSCAKALAEAGVRVAINGRDAAKAEAAAKEIGGGAIAVPGDISEPENRKAIVEKARAALGPITILVTNAGGPPPGPVESHAEDIWLNALKTNMLPAIDFARQCLPDMRAEGYGRIVNVTSFTVRDPYPNMGVATGVRAGLTGAMRSLSHEIAPDGITVNNLLPGLMDTGALERVYNAQSKAKGITPDEAKGAMAESVPMRRLGQGADFGPACAFLCSVHAGYITGQNLTVDGGLARPLL</sequence>
<dbReference type="STRING" id="540747.SAMN04488031_12319"/>
<dbReference type="SUPFAM" id="SSF51735">
    <property type="entry name" value="NAD(P)-binding Rossmann-fold domains"/>
    <property type="match status" value="1"/>
</dbReference>
<dbReference type="Gene3D" id="3.40.50.720">
    <property type="entry name" value="NAD(P)-binding Rossmann-like Domain"/>
    <property type="match status" value="1"/>
</dbReference>
<keyword evidence="3" id="KW-0560">Oxidoreductase</keyword>
<evidence type="ECO:0000313" key="3">
    <source>
        <dbReference type="EMBL" id="QEW27794.1"/>
    </source>
</evidence>
<evidence type="ECO:0000313" key="5">
    <source>
        <dbReference type="Proteomes" id="UP000325785"/>
    </source>
</evidence>
<dbReference type="PATRIC" id="fig|540747.5.peg.2939"/>
<evidence type="ECO:0000313" key="4">
    <source>
        <dbReference type="Proteomes" id="UP000051401"/>
    </source>
</evidence>
<dbReference type="EMBL" id="CP031598">
    <property type="protein sequence ID" value="QEW27794.1"/>
    <property type="molecule type" value="Genomic_DNA"/>
</dbReference>